<evidence type="ECO:0000256" key="15">
    <source>
        <dbReference type="ARBA" id="ARBA00023268"/>
    </source>
</evidence>
<proteinExistence type="predicted"/>
<evidence type="ECO:0000256" key="19">
    <source>
        <dbReference type="PIRSR" id="PIRSR001500-2"/>
    </source>
</evidence>
<feature type="coiled-coil region" evidence="20">
    <location>
        <begin position="2"/>
        <end position="29"/>
    </location>
</feature>
<keyword evidence="14 24" id="KW-0456">Lyase</keyword>
<dbReference type="GO" id="GO:0046417">
    <property type="term" value="P:chorismate metabolic process"/>
    <property type="evidence" value="ECO:0007669"/>
    <property type="project" value="InterPro"/>
</dbReference>
<keyword evidence="25" id="KW-1185">Reference proteome</keyword>
<evidence type="ECO:0000256" key="16">
    <source>
        <dbReference type="ARBA" id="ARBA00031175"/>
    </source>
</evidence>
<dbReference type="RefSeq" id="WP_215871841.1">
    <property type="nucleotide sequence ID" value="NZ_JAAXYO010000029.1"/>
</dbReference>
<reference evidence="24" key="1">
    <citation type="journal article" date="2021" name="ISME J.">
        <title>Genomic evolution of the class Acidithiobacillia: deep-branching Proteobacteria living in extreme acidic conditions.</title>
        <authorList>
            <person name="Moya-Beltran A."/>
            <person name="Beard S."/>
            <person name="Rojas-Villalobos C."/>
            <person name="Issotta F."/>
            <person name="Gallardo Y."/>
            <person name="Ulloa R."/>
            <person name="Giaveno A."/>
            <person name="Degli Esposti M."/>
            <person name="Johnson D.B."/>
            <person name="Quatrini R."/>
        </authorList>
    </citation>
    <scope>NUCLEOTIDE SEQUENCE</scope>
    <source>
        <strain evidence="24">VAN18-1</strain>
    </source>
</reference>
<dbReference type="EC" id="5.4.99.5" evidence="6"/>
<dbReference type="SUPFAM" id="SSF53850">
    <property type="entry name" value="Periplasmic binding protein-like II"/>
    <property type="match status" value="1"/>
</dbReference>
<dbReference type="PROSITE" id="PS51171">
    <property type="entry name" value="PREPHENATE_DEHYDR_3"/>
    <property type="match status" value="1"/>
</dbReference>
<dbReference type="FunFam" id="3.40.190.10:FF:000029">
    <property type="entry name" value="Chorismate mutase/Prephenate dehydratase"/>
    <property type="match status" value="1"/>
</dbReference>
<name>A0AAE2YNC2_9PROT</name>
<accession>A0AAE2YNC2</accession>
<dbReference type="NCBIfam" id="NF008865">
    <property type="entry name" value="PRK11898.1"/>
    <property type="match status" value="1"/>
</dbReference>
<feature type="domain" description="Chorismate mutase" evidence="21">
    <location>
        <begin position="3"/>
        <end position="94"/>
    </location>
</feature>
<evidence type="ECO:0000256" key="13">
    <source>
        <dbReference type="ARBA" id="ARBA00023235"/>
    </source>
</evidence>
<dbReference type="InterPro" id="IPR008242">
    <property type="entry name" value="Chor_mutase/pphenate_deHydtase"/>
</dbReference>
<dbReference type="EC" id="4.2.1.51" evidence="7"/>
<comment type="caution">
    <text evidence="24">The sequence shown here is derived from an EMBL/GenBank/DDBJ whole genome shotgun (WGS) entry which is preliminary data.</text>
</comment>
<evidence type="ECO:0000256" key="4">
    <source>
        <dbReference type="ARBA" id="ARBA00004741"/>
    </source>
</evidence>
<dbReference type="GO" id="GO:0005737">
    <property type="term" value="C:cytoplasm"/>
    <property type="evidence" value="ECO:0007669"/>
    <property type="project" value="UniProtKB-SubCell"/>
</dbReference>
<dbReference type="InterPro" id="IPR036263">
    <property type="entry name" value="Chorismate_II_sf"/>
</dbReference>
<sequence>MAEAGETELLQLRQEIDRVDSEILRLLSERGRLAQRVGVCKRAAGSSQFYHPDREGEILRRVMAENPGPFAAEQVGRIFREIISAGLALEQSLQVAYLGPEGTFSQLAAEKQFGTSASFVPVANIAEIFRQTDSGSTQFGVVPVENSTEGAVNQTLDLMLDYPLQICGEVELRIVHNLVASIPRAAIRRVHVHYQTRAQCRQWLAQNLPAVELCDAPSNAEAAQRAAADPEGAAISTLAAAQHAGLELLAQGIEDNPENSTRFWVIGKIATRSTGADKTSIVVGGAHRAGSLHALLAPFADAGISLTRIESRPARGALWQYVFYLDFLGHQQDPAVRSTLLALQEQAAFVRILGSYPKAVF</sequence>
<dbReference type="Gene3D" id="3.40.190.10">
    <property type="entry name" value="Periplasmic binding protein-like II"/>
    <property type="match status" value="2"/>
</dbReference>
<comment type="pathway">
    <text evidence="5">Metabolic intermediate biosynthesis; prephenate biosynthesis; prephenate from chorismate: step 1/1.</text>
</comment>
<evidence type="ECO:0000256" key="7">
    <source>
        <dbReference type="ARBA" id="ARBA00013147"/>
    </source>
</evidence>
<comment type="subcellular location">
    <subcellularLocation>
        <location evidence="3">Cytoplasm</location>
    </subcellularLocation>
</comment>
<dbReference type="PROSITE" id="PS00858">
    <property type="entry name" value="PREPHENATE_DEHYDR_2"/>
    <property type="match status" value="1"/>
</dbReference>
<dbReference type="InterPro" id="IPR010957">
    <property type="entry name" value="G/b/e-P-prot_chorismate_mutase"/>
</dbReference>
<dbReference type="GO" id="GO:0009094">
    <property type="term" value="P:L-phenylalanine biosynthetic process"/>
    <property type="evidence" value="ECO:0007669"/>
    <property type="project" value="UniProtKB-KW"/>
</dbReference>
<keyword evidence="11" id="KW-0057">Aromatic amino acid biosynthesis</keyword>
<dbReference type="Proteomes" id="UP001197378">
    <property type="component" value="Unassembled WGS sequence"/>
</dbReference>
<dbReference type="InterPro" id="IPR036979">
    <property type="entry name" value="CM_dom_sf"/>
</dbReference>
<keyword evidence="9" id="KW-0963">Cytoplasm</keyword>
<evidence type="ECO:0000256" key="2">
    <source>
        <dbReference type="ARBA" id="ARBA00002364"/>
    </source>
</evidence>
<evidence type="ECO:0000256" key="11">
    <source>
        <dbReference type="ARBA" id="ARBA00023141"/>
    </source>
</evidence>
<evidence type="ECO:0000256" key="20">
    <source>
        <dbReference type="SAM" id="Coils"/>
    </source>
</evidence>
<feature type="domain" description="ACT" evidence="23">
    <location>
        <begin position="280"/>
        <end position="357"/>
    </location>
</feature>
<keyword evidence="12" id="KW-0584">Phenylalanine biosynthesis</keyword>
<evidence type="ECO:0000259" key="21">
    <source>
        <dbReference type="PROSITE" id="PS51168"/>
    </source>
</evidence>
<dbReference type="GO" id="GO:0004106">
    <property type="term" value="F:chorismate mutase activity"/>
    <property type="evidence" value="ECO:0007669"/>
    <property type="project" value="UniProtKB-EC"/>
</dbReference>
<evidence type="ECO:0000256" key="3">
    <source>
        <dbReference type="ARBA" id="ARBA00004496"/>
    </source>
</evidence>
<protein>
    <recommendedName>
        <fullName evidence="8">Bifunctional chorismate mutase/prephenate dehydratase</fullName>
        <ecNumber evidence="7">4.2.1.51</ecNumber>
        <ecNumber evidence="6">5.4.99.5</ecNumber>
    </recommendedName>
    <alternativeName>
        <fullName evidence="17">Chorismate mutase-prephenate dehydratase</fullName>
    </alternativeName>
    <alternativeName>
        <fullName evidence="16">p-protein</fullName>
    </alternativeName>
</protein>
<dbReference type="GO" id="GO:0004664">
    <property type="term" value="F:prephenate dehydratase activity"/>
    <property type="evidence" value="ECO:0007669"/>
    <property type="project" value="UniProtKB-EC"/>
</dbReference>
<dbReference type="PROSITE" id="PS51671">
    <property type="entry name" value="ACT"/>
    <property type="match status" value="1"/>
</dbReference>
<evidence type="ECO:0000259" key="23">
    <source>
        <dbReference type="PROSITE" id="PS51671"/>
    </source>
</evidence>
<dbReference type="Pfam" id="PF01817">
    <property type="entry name" value="CM_2"/>
    <property type="match status" value="1"/>
</dbReference>
<dbReference type="AlphaFoldDB" id="A0AAE2YNC2"/>
<dbReference type="SUPFAM" id="SSF48600">
    <property type="entry name" value="Chorismate mutase II"/>
    <property type="match status" value="1"/>
</dbReference>
<keyword evidence="10" id="KW-0028">Amino-acid biosynthesis</keyword>
<dbReference type="Pfam" id="PF00800">
    <property type="entry name" value="PDT"/>
    <property type="match status" value="1"/>
</dbReference>
<evidence type="ECO:0000256" key="14">
    <source>
        <dbReference type="ARBA" id="ARBA00023239"/>
    </source>
</evidence>
<dbReference type="InterPro" id="IPR002701">
    <property type="entry name" value="CM_II_prokaryot"/>
</dbReference>
<dbReference type="InterPro" id="IPR018528">
    <property type="entry name" value="Preph_deHydtase_CS"/>
</dbReference>
<dbReference type="FunFam" id="3.30.70.260:FF:000012">
    <property type="entry name" value="Prephenate dehydratase"/>
    <property type="match status" value="1"/>
</dbReference>
<dbReference type="EMBL" id="JAAXYO010000029">
    <property type="protein sequence ID" value="MBU2787003.1"/>
    <property type="molecule type" value="Genomic_DNA"/>
</dbReference>
<dbReference type="Pfam" id="PF01842">
    <property type="entry name" value="ACT"/>
    <property type="match status" value="1"/>
</dbReference>
<evidence type="ECO:0000256" key="10">
    <source>
        <dbReference type="ARBA" id="ARBA00022605"/>
    </source>
</evidence>
<dbReference type="NCBIfam" id="TIGR01807">
    <property type="entry name" value="CM_P2"/>
    <property type="match status" value="1"/>
</dbReference>
<dbReference type="InterPro" id="IPR002912">
    <property type="entry name" value="ACT_dom"/>
</dbReference>
<comment type="catalytic activity">
    <reaction evidence="1">
        <text>chorismate = prephenate</text>
        <dbReference type="Rhea" id="RHEA:13897"/>
        <dbReference type="ChEBI" id="CHEBI:29748"/>
        <dbReference type="ChEBI" id="CHEBI:29934"/>
        <dbReference type="EC" id="5.4.99.5"/>
    </reaction>
</comment>
<keyword evidence="15" id="KW-0511">Multifunctional enzyme</keyword>
<dbReference type="Gene3D" id="3.30.70.260">
    <property type="match status" value="1"/>
</dbReference>
<keyword evidence="13" id="KW-0413">Isomerase</keyword>
<dbReference type="InterPro" id="IPR045865">
    <property type="entry name" value="ACT-like_dom_sf"/>
</dbReference>
<evidence type="ECO:0000256" key="8">
    <source>
        <dbReference type="ARBA" id="ARBA00014401"/>
    </source>
</evidence>
<evidence type="ECO:0000256" key="6">
    <source>
        <dbReference type="ARBA" id="ARBA00012404"/>
    </source>
</evidence>
<comment type="pathway">
    <text evidence="4">Amino-acid biosynthesis; L-phenylalanine biosynthesis; phenylpyruvate from prephenate: step 1/1.</text>
</comment>
<evidence type="ECO:0000256" key="12">
    <source>
        <dbReference type="ARBA" id="ARBA00023222"/>
    </source>
</evidence>
<evidence type="ECO:0000256" key="17">
    <source>
        <dbReference type="ARBA" id="ARBA00031520"/>
    </source>
</evidence>
<evidence type="ECO:0000256" key="1">
    <source>
        <dbReference type="ARBA" id="ARBA00000824"/>
    </source>
</evidence>
<dbReference type="PIRSF" id="PIRSF001500">
    <property type="entry name" value="Chor_mut_pdt_Ppr"/>
    <property type="match status" value="1"/>
</dbReference>
<comment type="catalytic activity">
    <reaction evidence="18">
        <text>prephenate + H(+) = 3-phenylpyruvate + CO2 + H2O</text>
        <dbReference type="Rhea" id="RHEA:21648"/>
        <dbReference type="ChEBI" id="CHEBI:15377"/>
        <dbReference type="ChEBI" id="CHEBI:15378"/>
        <dbReference type="ChEBI" id="CHEBI:16526"/>
        <dbReference type="ChEBI" id="CHEBI:18005"/>
        <dbReference type="ChEBI" id="CHEBI:29934"/>
        <dbReference type="EC" id="4.2.1.51"/>
    </reaction>
</comment>
<dbReference type="PANTHER" id="PTHR21022:SF19">
    <property type="entry name" value="PREPHENATE DEHYDRATASE-RELATED"/>
    <property type="match status" value="1"/>
</dbReference>
<dbReference type="CDD" id="cd04905">
    <property type="entry name" value="ACT_CM-PDT"/>
    <property type="match status" value="1"/>
</dbReference>
<organism evidence="24 25">
    <name type="scientific">Igneacidithiobacillus copahuensis</name>
    <dbReference type="NCBI Taxonomy" id="2724909"/>
    <lineage>
        <taxon>Bacteria</taxon>
        <taxon>Pseudomonadati</taxon>
        <taxon>Pseudomonadota</taxon>
        <taxon>Acidithiobacillia</taxon>
        <taxon>Acidithiobacillales</taxon>
        <taxon>Acidithiobacillaceae</taxon>
        <taxon>Igneacidithiobacillus</taxon>
    </lineage>
</organism>
<dbReference type="PROSITE" id="PS51168">
    <property type="entry name" value="CHORISMATE_MUT_2"/>
    <property type="match status" value="1"/>
</dbReference>
<dbReference type="SMART" id="SM00830">
    <property type="entry name" value="CM_2"/>
    <property type="match status" value="1"/>
</dbReference>
<dbReference type="InterPro" id="IPR001086">
    <property type="entry name" value="Preph_deHydtase"/>
</dbReference>
<dbReference type="CDD" id="cd13630">
    <property type="entry name" value="PBP2_PDT_1"/>
    <property type="match status" value="1"/>
</dbReference>
<dbReference type="SUPFAM" id="SSF55021">
    <property type="entry name" value="ACT-like"/>
    <property type="match status" value="1"/>
</dbReference>
<evidence type="ECO:0000313" key="25">
    <source>
        <dbReference type="Proteomes" id="UP001197378"/>
    </source>
</evidence>
<evidence type="ECO:0000256" key="5">
    <source>
        <dbReference type="ARBA" id="ARBA00004817"/>
    </source>
</evidence>
<dbReference type="Gene3D" id="1.20.59.10">
    <property type="entry name" value="Chorismate mutase"/>
    <property type="match status" value="1"/>
</dbReference>
<dbReference type="PANTHER" id="PTHR21022">
    <property type="entry name" value="PREPHENATE DEHYDRATASE P PROTEIN"/>
    <property type="match status" value="1"/>
</dbReference>
<comment type="function">
    <text evidence="2">Catalyzes the Claisen rearrangement of chorismate to prephenate and the decarboxylation/dehydration of prephenate to phenylpyruvate.</text>
</comment>
<feature type="domain" description="Prephenate dehydratase" evidence="22">
    <location>
        <begin position="94"/>
        <end position="268"/>
    </location>
</feature>
<feature type="site" description="Essential for prephenate dehydratase activity" evidence="19">
    <location>
        <position position="261"/>
    </location>
</feature>
<keyword evidence="20" id="KW-0175">Coiled coil</keyword>
<evidence type="ECO:0000313" key="24">
    <source>
        <dbReference type="EMBL" id="MBU2787003.1"/>
    </source>
</evidence>
<gene>
    <name evidence="24" type="primary">pheA</name>
    <name evidence="24" type="ORF">HFQ13_02030</name>
</gene>
<evidence type="ECO:0000256" key="18">
    <source>
        <dbReference type="ARBA" id="ARBA00047848"/>
    </source>
</evidence>
<evidence type="ECO:0000259" key="22">
    <source>
        <dbReference type="PROSITE" id="PS51171"/>
    </source>
</evidence>
<evidence type="ECO:0000256" key="9">
    <source>
        <dbReference type="ARBA" id="ARBA00022490"/>
    </source>
</evidence>